<dbReference type="PROSITE" id="PS50887">
    <property type="entry name" value="GGDEF"/>
    <property type="match status" value="1"/>
</dbReference>
<dbReference type="RefSeq" id="WP_345341099.1">
    <property type="nucleotide sequence ID" value="NZ_BAABLI010000017.1"/>
</dbReference>
<gene>
    <name evidence="3" type="ORF">ACFSJ3_08880</name>
</gene>
<evidence type="ECO:0000259" key="2">
    <source>
        <dbReference type="PROSITE" id="PS50887"/>
    </source>
</evidence>
<dbReference type="CDD" id="cd01949">
    <property type="entry name" value="GGDEF"/>
    <property type="match status" value="1"/>
</dbReference>
<evidence type="ECO:0000313" key="4">
    <source>
        <dbReference type="Proteomes" id="UP001597380"/>
    </source>
</evidence>
<dbReference type="SMART" id="SM00052">
    <property type="entry name" value="EAL"/>
    <property type="match status" value="1"/>
</dbReference>
<dbReference type="PROSITE" id="PS50883">
    <property type="entry name" value="EAL"/>
    <property type="match status" value="1"/>
</dbReference>
<dbReference type="Proteomes" id="UP001597380">
    <property type="component" value="Unassembled WGS sequence"/>
</dbReference>
<evidence type="ECO:0000259" key="1">
    <source>
        <dbReference type="PROSITE" id="PS50883"/>
    </source>
</evidence>
<dbReference type="InterPro" id="IPR035919">
    <property type="entry name" value="EAL_sf"/>
</dbReference>
<dbReference type="InterPro" id="IPR050706">
    <property type="entry name" value="Cyclic-di-GMP_PDE-like"/>
</dbReference>
<sequence>MSMHHRHQQRLLRLYRGQQQRHNRLLAQLCKYTQDGNMEQLYCLFHEYVSSLLPCENIYIALKASQKSALKIVYAVDGKDQLSMLSLSQEQLMAGLTGMVMQTNEPLLCGPEQFAQIESLGLATQVGKLAHSWLGAPIQIEGEAVGVVAVQSYKGQKAHKQSNIALLTSAVHLLSSELARSGRISVHNKIEATDKNQISTLLYQARHDPLTGLPNRQMLLERLEQAIAHHKRHTDHQFALLFVDLDRFKRINDSLGHMAGDQVLIEAGERLVNCIRRNDLLARLGGDEFVILLDTLNHKQAAEEIAQRTLQAISEPFNVEGCSFQIGCSIGLAYCHSGYHHPEELLRDADTAMYQAKTAGRECYITFDASMRQAHDQAFAMEQAIRQGLKHGQFIPHFQPIIDLKSNKIVGLEALLRWHHPSEGIKHPKAFLVTATDSGLIVAIDRMMLTEVCYQLAALPPEQAPMMAVNLSHRHLLHPAHVQSLLSIIDNSGVEKSKLLLEFAEADCVQMKQTAIDSLATLKQAGVHLAIDQFGSGQASLQLLQQCPVDFIKLDQQFVSQLSEGKRQQALFRALLDLSQQMGCELVAEGIEDAQQQKQLTAMGCRYGQGFWLAKPEAHLAKMFAVDNVAHSK</sequence>
<dbReference type="Gene3D" id="3.30.70.270">
    <property type="match status" value="1"/>
</dbReference>
<dbReference type="Gene3D" id="3.30.450.40">
    <property type="match status" value="1"/>
</dbReference>
<dbReference type="InterPro" id="IPR043128">
    <property type="entry name" value="Rev_trsase/Diguanyl_cyclase"/>
</dbReference>
<dbReference type="SMART" id="SM00267">
    <property type="entry name" value="GGDEF"/>
    <property type="match status" value="1"/>
</dbReference>
<dbReference type="Pfam" id="PF00563">
    <property type="entry name" value="EAL"/>
    <property type="match status" value="1"/>
</dbReference>
<dbReference type="InterPro" id="IPR001633">
    <property type="entry name" value="EAL_dom"/>
</dbReference>
<proteinExistence type="predicted"/>
<dbReference type="PANTHER" id="PTHR33121:SF70">
    <property type="entry name" value="SIGNALING PROTEIN YKOW"/>
    <property type="match status" value="1"/>
</dbReference>
<dbReference type="Pfam" id="PF01590">
    <property type="entry name" value="GAF"/>
    <property type="match status" value="1"/>
</dbReference>
<dbReference type="SUPFAM" id="SSF55073">
    <property type="entry name" value="Nucleotide cyclase"/>
    <property type="match status" value="1"/>
</dbReference>
<dbReference type="InterPro" id="IPR003018">
    <property type="entry name" value="GAF"/>
</dbReference>
<dbReference type="SUPFAM" id="SSF55781">
    <property type="entry name" value="GAF domain-like"/>
    <property type="match status" value="1"/>
</dbReference>
<name>A0ABW4XPY8_9GAMM</name>
<dbReference type="SUPFAM" id="SSF141868">
    <property type="entry name" value="EAL domain-like"/>
    <property type="match status" value="1"/>
</dbReference>
<dbReference type="EMBL" id="JBHUHT010000011">
    <property type="protein sequence ID" value="MFD2096094.1"/>
    <property type="molecule type" value="Genomic_DNA"/>
</dbReference>
<dbReference type="Gene3D" id="3.20.20.450">
    <property type="entry name" value="EAL domain"/>
    <property type="match status" value="1"/>
</dbReference>
<reference evidence="4" key="1">
    <citation type="journal article" date="2019" name="Int. J. Syst. Evol. Microbiol.">
        <title>The Global Catalogue of Microorganisms (GCM) 10K type strain sequencing project: providing services to taxonomists for standard genome sequencing and annotation.</title>
        <authorList>
            <consortium name="The Broad Institute Genomics Platform"/>
            <consortium name="The Broad Institute Genome Sequencing Center for Infectious Disease"/>
            <person name="Wu L."/>
            <person name="Ma J."/>
        </authorList>
    </citation>
    <scope>NUCLEOTIDE SEQUENCE [LARGE SCALE GENOMIC DNA]</scope>
    <source>
        <strain evidence="4">CGMCC 1.10992</strain>
    </source>
</reference>
<dbReference type="InterPro" id="IPR029787">
    <property type="entry name" value="Nucleotide_cyclase"/>
</dbReference>
<feature type="domain" description="EAL" evidence="1">
    <location>
        <begin position="378"/>
        <end position="630"/>
    </location>
</feature>
<dbReference type="Pfam" id="PF00990">
    <property type="entry name" value="GGDEF"/>
    <property type="match status" value="1"/>
</dbReference>
<accession>A0ABW4XPY8</accession>
<organism evidence="3 4">
    <name type="scientific">Corallincola platygyrae</name>
    <dbReference type="NCBI Taxonomy" id="1193278"/>
    <lineage>
        <taxon>Bacteria</taxon>
        <taxon>Pseudomonadati</taxon>
        <taxon>Pseudomonadota</taxon>
        <taxon>Gammaproteobacteria</taxon>
        <taxon>Alteromonadales</taxon>
        <taxon>Psychromonadaceae</taxon>
        <taxon>Corallincola</taxon>
    </lineage>
</organism>
<comment type="caution">
    <text evidence="3">The sequence shown here is derived from an EMBL/GenBank/DDBJ whole genome shotgun (WGS) entry which is preliminary data.</text>
</comment>
<evidence type="ECO:0000313" key="3">
    <source>
        <dbReference type="EMBL" id="MFD2096094.1"/>
    </source>
</evidence>
<dbReference type="InterPro" id="IPR029016">
    <property type="entry name" value="GAF-like_dom_sf"/>
</dbReference>
<dbReference type="NCBIfam" id="TIGR00254">
    <property type="entry name" value="GGDEF"/>
    <property type="match status" value="1"/>
</dbReference>
<protein>
    <submittedName>
        <fullName evidence="3">EAL domain-containing protein</fullName>
    </submittedName>
</protein>
<dbReference type="CDD" id="cd01948">
    <property type="entry name" value="EAL"/>
    <property type="match status" value="1"/>
</dbReference>
<feature type="domain" description="GGDEF" evidence="2">
    <location>
        <begin position="236"/>
        <end position="369"/>
    </location>
</feature>
<keyword evidence="4" id="KW-1185">Reference proteome</keyword>
<dbReference type="InterPro" id="IPR000160">
    <property type="entry name" value="GGDEF_dom"/>
</dbReference>
<dbReference type="PANTHER" id="PTHR33121">
    <property type="entry name" value="CYCLIC DI-GMP PHOSPHODIESTERASE PDEF"/>
    <property type="match status" value="1"/>
</dbReference>